<protein>
    <recommendedName>
        <fullName evidence="4">DUF3592 domain-containing protein</fullName>
    </recommendedName>
</protein>
<evidence type="ECO:0000256" key="1">
    <source>
        <dbReference type="SAM" id="Phobius"/>
    </source>
</evidence>
<accession>A0A1S2P3U3</accession>
<evidence type="ECO:0008006" key="4">
    <source>
        <dbReference type="Google" id="ProtNLM"/>
    </source>
</evidence>
<sequence length="248" mass="26781">MLLEADGVRRRIPVAAIERVDVHGAKGRRLTVVLTGDEPAAYHLRCRSAPAVHEFAQAVRGALPVRDADERRQDGTGLVAEELLERATPNRVRLWWGLGGAYVLVLVLLLVKGAAFPGILWAVAPAVLSVGGLGVLGGWRVLREAWVLRTRGITVEGELQRIFWFEDVKQYTYAYVDSHGVRRELTGANGGDERVEIRYEPAAPETAQVGRRTTGSLVFGAVLILLLGVPSLLVGVALSLVGLVALGT</sequence>
<organism evidence="2 3">
    <name type="scientific">Streptomyces colonosanans</name>
    <dbReference type="NCBI Taxonomy" id="1428652"/>
    <lineage>
        <taxon>Bacteria</taxon>
        <taxon>Bacillati</taxon>
        <taxon>Actinomycetota</taxon>
        <taxon>Actinomycetes</taxon>
        <taxon>Kitasatosporales</taxon>
        <taxon>Streptomycetaceae</taxon>
        <taxon>Streptomyces</taxon>
    </lineage>
</organism>
<feature type="transmembrane region" description="Helical" evidence="1">
    <location>
        <begin position="119"/>
        <end position="142"/>
    </location>
</feature>
<dbReference type="Proteomes" id="UP000179935">
    <property type="component" value="Unassembled WGS sequence"/>
</dbReference>
<feature type="transmembrane region" description="Helical" evidence="1">
    <location>
        <begin position="94"/>
        <end position="113"/>
    </location>
</feature>
<name>A0A1S2P3U3_9ACTN</name>
<comment type="caution">
    <text evidence="2">The sequence shown here is derived from an EMBL/GenBank/DDBJ whole genome shotgun (WGS) entry which is preliminary data.</text>
</comment>
<reference evidence="2 3" key="1">
    <citation type="submission" date="2016-10" db="EMBL/GenBank/DDBJ databases">
        <title>Genome sequence of Streptomyces sp. MUSC 93.</title>
        <authorList>
            <person name="Lee L.-H."/>
            <person name="Ser H.-L."/>
            <person name="Law J.W.-F."/>
        </authorList>
    </citation>
    <scope>NUCLEOTIDE SEQUENCE [LARGE SCALE GENOMIC DNA]</scope>
    <source>
        <strain evidence="2 3">MUSC 93</strain>
    </source>
</reference>
<proteinExistence type="predicted"/>
<keyword evidence="1" id="KW-0472">Membrane</keyword>
<feature type="transmembrane region" description="Helical" evidence="1">
    <location>
        <begin position="217"/>
        <end position="246"/>
    </location>
</feature>
<evidence type="ECO:0000313" key="3">
    <source>
        <dbReference type="Proteomes" id="UP000179935"/>
    </source>
</evidence>
<dbReference type="EMBL" id="MLYP01000057">
    <property type="protein sequence ID" value="OIJ88489.1"/>
    <property type="molecule type" value="Genomic_DNA"/>
</dbReference>
<gene>
    <name evidence="2" type="ORF">BIV24_21565</name>
</gene>
<keyword evidence="1" id="KW-0812">Transmembrane</keyword>
<evidence type="ECO:0000313" key="2">
    <source>
        <dbReference type="EMBL" id="OIJ88489.1"/>
    </source>
</evidence>
<dbReference type="AlphaFoldDB" id="A0A1S2P3U3"/>
<keyword evidence="1" id="KW-1133">Transmembrane helix</keyword>
<dbReference type="STRING" id="1428652.BIV24_21565"/>
<keyword evidence="3" id="KW-1185">Reference proteome</keyword>